<dbReference type="RefSeq" id="WP_145386124.1">
    <property type="nucleotide sequence ID" value="NZ_CP037423.1"/>
</dbReference>
<proteinExistence type="predicted"/>
<reference evidence="1 2" key="1">
    <citation type="submission" date="2019-03" db="EMBL/GenBank/DDBJ databases">
        <title>Deep-cultivation of Planctomycetes and their phenomic and genomic characterization uncovers novel biology.</title>
        <authorList>
            <person name="Wiegand S."/>
            <person name="Jogler M."/>
            <person name="Boedeker C."/>
            <person name="Pinto D."/>
            <person name="Vollmers J."/>
            <person name="Rivas-Marin E."/>
            <person name="Kohn T."/>
            <person name="Peeters S.H."/>
            <person name="Heuer A."/>
            <person name="Rast P."/>
            <person name="Oberbeckmann S."/>
            <person name="Bunk B."/>
            <person name="Jeske O."/>
            <person name="Meyerdierks A."/>
            <person name="Storesund J.E."/>
            <person name="Kallscheuer N."/>
            <person name="Luecker S."/>
            <person name="Lage O.M."/>
            <person name="Pohl T."/>
            <person name="Merkel B.J."/>
            <person name="Hornburger P."/>
            <person name="Mueller R.-W."/>
            <person name="Bruemmer F."/>
            <person name="Labrenz M."/>
            <person name="Spormann A.M."/>
            <person name="Op den Camp H."/>
            <person name="Overmann J."/>
            <person name="Amann R."/>
            <person name="Jetten M.S.M."/>
            <person name="Mascher T."/>
            <person name="Medema M.H."/>
            <person name="Devos D.P."/>
            <person name="Kaster A.-K."/>
            <person name="Ovreas L."/>
            <person name="Rohde M."/>
            <person name="Galperin M.Y."/>
            <person name="Jogler C."/>
        </authorList>
    </citation>
    <scope>NUCLEOTIDE SEQUENCE [LARGE SCALE GENOMIC DNA]</scope>
    <source>
        <strain evidence="1 2">Enr13</strain>
    </source>
</reference>
<dbReference type="AlphaFoldDB" id="A0A518HNT7"/>
<evidence type="ECO:0000313" key="2">
    <source>
        <dbReference type="Proteomes" id="UP000319004"/>
    </source>
</evidence>
<dbReference type="OrthoDB" id="572791at2"/>
<organism evidence="1 2">
    <name type="scientific">Stieleria neptunia</name>
    <dbReference type="NCBI Taxonomy" id="2527979"/>
    <lineage>
        <taxon>Bacteria</taxon>
        <taxon>Pseudomonadati</taxon>
        <taxon>Planctomycetota</taxon>
        <taxon>Planctomycetia</taxon>
        <taxon>Pirellulales</taxon>
        <taxon>Pirellulaceae</taxon>
        <taxon>Stieleria</taxon>
    </lineage>
</organism>
<dbReference type="KEGG" id="snep:Enr13x_23560"/>
<dbReference type="EMBL" id="CP037423">
    <property type="protein sequence ID" value="QDV42508.1"/>
    <property type="molecule type" value="Genomic_DNA"/>
</dbReference>
<name>A0A518HNT7_9BACT</name>
<evidence type="ECO:0008006" key="3">
    <source>
        <dbReference type="Google" id="ProtNLM"/>
    </source>
</evidence>
<protein>
    <recommendedName>
        <fullName evidence="3">RES domain protein</fullName>
    </recommendedName>
</protein>
<accession>A0A518HNT7</accession>
<keyword evidence="2" id="KW-1185">Reference proteome</keyword>
<evidence type="ECO:0000313" key="1">
    <source>
        <dbReference type="EMBL" id="QDV42508.1"/>
    </source>
</evidence>
<dbReference type="Proteomes" id="UP000319004">
    <property type="component" value="Chromosome"/>
</dbReference>
<sequence length="138" mass="15183">MLDPDNVPAVGPNERLSRFILTKRHVNQETKLPKADAFVPHPYDELSVTRDLDASEQEVWQAGHDVAQQRSKPLMGRCDVIAASYVGQKLKTVPDPVDGNPNHVNVALWPSDKPQQRLIALEIAAVATFVPTPTADLS</sequence>
<gene>
    <name evidence="1" type="ORF">Enr13x_23560</name>
</gene>